<evidence type="ECO:0000313" key="2">
    <source>
        <dbReference type="EMBL" id="KAF2561683.1"/>
    </source>
</evidence>
<dbReference type="AlphaFoldDB" id="A0A8S9HUT8"/>
<feature type="compositionally biased region" description="Polar residues" evidence="1">
    <location>
        <begin position="38"/>
        <end position="54"/>
    </location>
</feature>
<sequence>MFCPVPYRRRLFISPIKARLSRAGSLSHGSRRACLAQTAVSKRSAQSRTAQVHSPLQAVPQADPERSAAGRFSTLQAAPLHT</sequence>
<reference evidence="2" key="1">
    <citation type="submission" date="2019-12" db="EMBL/GenBank/DDBJ databases">
        <title>Genome sequencing and annotation of Brassica cretica.</title>
        <authorList>
            <person name="Studholme D.J."/>
            <person name="Sarris P.F."/>
        </authorList>
    </citation>
    <scope>NUCLEOTIDE SEQUENCE</scope>
    <source>
        <strain evidence="2">PFS-102/07</strain>
        <tissue evidence="2">Leaf</tissue>
    </source>
</reference>
<feature type="region of interest" description="Disordered" evidence="1">
    <location>
        <begin position="37"/>
        <end position="82"/>
    </location>
</feature>
<comment type="caution">
    <text evidence="2">The sequence shown here is derived from an EMBL/GenBank/DDBJ whole genome shotgun (WGS) entry which is preliminary data.</text>
</comment>
<organism evidence="2">
    <name type="scientific">Brassica cretica</name>
    <name type="common">Mustard</name>
    <dbReference type="NCBI Taxonomy" id="69181"/>
    <lineage>
        <taxon>Eukaryota</taxon>
        <taxon>Viridiplantae</taxon>
        <taxon>Streptophyta</taxon>
        <taxon>Embryophyta</taxon>
        <taxon>Tracheophyta</taxon>
        <taxon>Spermatophyta</taxon>
        <taxon>Magnoliopsida</taxon>
        <taxon>eudicotyledons</taxon>
        <taxon>Gunneridae</taxon>
        <taxon>Pentapetalae</taxon>
        <taxon>rosids</taxon>
        <taxon>malvids</taxon>
        <taxon>Brassicales</taxon>
        <taxon>Brassicaceae</taxon>
        <taxon>Brassiceae</taxon>
        <taxon>Brassica</taxon>
    </lineage>
</organism>
<gene>
    <name evidence="2" type="ORF">F2Q70_00017666</name>
</gene>
<accession>A0A8S9HUT8</accession>
<proteinExistence type="predicted"/>
<name>A0A8S9HUT8_BRACR</name>
<evidence type="ECO:0000256" key="1">
    <source>
        <dbReference type="SAM" id="MobiDB-lite"/>
    </source>
</evidence>
<protein>
    <submittedName>
        <fullName evidence="2">Uncharacterized protein</fullName>
    </submittedName>
</protein>
<dbReference type="EMBL" id="QGKY02001250">
    <property type="protein sequence ID" value="KAF2561683.1"/>
    <property type="molecule type" value="Genomic_DNA"/>
</dbReference>